<evidence type="ECO:0000313" key="1">
    <source>
        <dbReference type="EMBL" id="OGD84005.1"/>
    </source>
</evidence>
<dbReference type="Gene3D" id="3.30.420.40">
    <property type="match status" value="2"/>
</dbReference>
<dbReference type="InterPro" id="IPR050696">
    <property type="entry name" value="FtsA/MreB"/>
</dbReference>
<dbReference type="Gene3D" id="3.30.1490.300">
    <property type="match status" value="1"/>
</dbReference>
<gene>
    <name evidence="1" type="ORF">A2572_00555</name>
</gene>
<dbReference type="InterPro" id="IPR043129">
    <property type="entry name" value="ATPase_NBD"/>
</dbReference>
<name>A0A1F5FWP7_9BACT</name>
<dbReference type="SUPFAM" id="SSF53067">
    <property type="entry name" value="Actin-like ATPase domain"/>
    <property type="match status" value="2"/>
</dbReference>
<accession>A0A1F5FWP7</accession>
<evidence type="ECO:0008006" key="3">
    <source>
        <dbReference type="Google" id="ProtNLM"/>
    </source>
</evidence>
<dbReference type="AlphaFoldDB" id="A0A1F5FWP7"/>
<dbReference type="InterPro" id="IPR005883">
    <property type="entry name" value="PilM"/>
</dbReference>
<dbReference type="Proteomes" id="UP000179237">
    <property type="component" value="Unassembled WGS sequence"/>
</dbReference>
<dbReference type="PANTHER" id="PTHR32432:SF3">
    <property type="entry name" value="ETHANOLAMINE UTILIZATION PROTEIN EUTJ"/>
    <property type="match status" value="1"/>
</dbReference>
<comment type="caution">
    <text evidence="1">The sequence shown here is derived from an EMBL/GenBank/DDBJ whole genome shotgun (WGS) entry which is preliminary data.</text>
</comment>
<dbReference type="EMBL" id="MFAQ01000004">
    <property type="protein sequence ID" value="OGD84005.1"/>
    <property type="molecule type" value="Genomic_DNA"/>
</dbReference>
<evidence type="ECO:0000313" key="2">
    <source>
        <dbReference type="Proteomes" id="UP000179237"/>
    </source>
</evidence>
<proteinExistence type="predicted"/>
<dbReference type="PANTHER" id="PTHR32432">
    <property type="entry name" value="CELL DIVISION PROTEIN FTSA-RELATED"/>
    <property type="match status" value="1"/>
</dbReference>
<protein>
    <recommendedName>
        <fullName evidence="3">SHS2 domain-containing protein</fullName>
    </recommendedName>
</protein>
<sequence length="333" mass="36673">MAKILSIDIGNSSIKALVVKDGVVKNVAFFPNRFGKLITVMSNSERIQLTDDIKSALRENGIGETAVVASLPESLVFAKTMIFPHMSTPELSTAIKWELDQSVPFPPNEIESSWSVFENNQFTGEDKIGTYVVAVPSKVSELYLQLFELLGLEPIRLENELLPLLRAFSTSLEDVSPSFVVDIGYSGIKIALANKAMIFGNYYFSVGGQAMTNVIADNFGLSMDQAEQYKRTYGMIESQLDGKIYRVLKPIVDNLILEIRKMSLTFRNEYGETRINKLLLTGGGSYLQGLAGYLGKSLEGVEVATGNVFEGQDLDPETLQLESLFSLAYGLST</sequence>
<dbReference type="Pfam" id="PF11104">
    <property type="entry name" value="PilM_2"/>
    <property type="match status" value="1"/>
</dbReference>
<reference evidence="1 2" key="1">
    <citation type="journal article" date="2016" name="Nat. Commun.">
        <title>Thousands of microbial genomes shed light on interconnected biogeochemical processes in an aquifer system.</title>
        <authorList>
            <person name="Anantharaman K."/>
            <person name="Brown C.T."/>
            <person name="Hug L.A."/>
            <person name="Sharon I."/>
            <person name="Castelle C.J."/>
            <person name="Probst A.J."/>
            <person name="Thomas B.C."/>
            <person name="Singh A."/>
            <person name="Wilkins M.J."/>
            <person name="Karaoz U."/>
            <person name="Brodie E.L."/>
            <person name="Williams K.H."/>
            <person name="Hubbard S.S."/>
            <person name="Banfield J.F."/>
        </authorList>
    </citation>
    <scope>NUCLEOTIDE SEQUENCE [LARGE SCALE GENOMIC DNA]</scope>
</reference>
<organism evidence="1 2">
    <name type="scientific">Candidatus Collierbacteria bacterium RIFOXYD1_FULL_40_9</name>
    <dbReference type="NCBI Taxonomy" id="1817731"/>
    <lineage>
        <taxon>Bacteria</taxon>
        <taxon>Candidatus Collieribacteriota</taxon>
    </lineage>
</organism>
<dbReference type="CDD" id="cd24049">
    <property type="entry name" value="ASKHA_NBD_PilM"/>
    <property type="match status" value="1"/>
</dbReference>